<evidence type="ECO:0000313" key="2">
    <source>
        <dbReference type="Proteomes" id="UP000008237"/>
    </source>
</evidence>
<protein>
    <recommendedName>
        <fullName evidence="3">Histone-lysine N-methyltransferase SETMAR</fullName>
    </recommendedName>
</protein>
<dbReference type="Gene3D" id="3.30.420.10">
    <property type="entry name" value="Ribonuclease H-like superfamily/Ribonuclease H"/>
    <property type="match status" value="1"/>
</dbReference>
<sequence length="54" mass="6291">LSHATYSTDLVSSDYHLFRFLQHTLCGQCFANVDDNKNCFDNFIAFKPQSFVQR</sequence>
<dbReference type="InParanoid" id="E2BRW4"/>
<gene>
    <name evidence="1" type="ORF">EAI_05409</name>
</gene>
<reference evidence="1 2" key="1">
    <citation type="journal article" date="2010" name="Science">
        <title>Genomic comparison of the ants Camponotus floridanus and Harpegnathos saltator.</title>
        <authorList>
            <person name="Bonasio R."/>
            <person name="Zhang G."/>
            <person name="Ye C."/>
            <person name="Mutti N.S."/>
            <person name="Fang X."/>
            <person name="Qin N."/>
            <person name="Donahue G."/>
            <person name="Yang P."/>
            <person name="Li Q."/>
            <person name="Li C."/>
            <person name="Zhang P."/>
            <person name="Huang Z."/>
            <person name="Berger S.L."/>
            <person name="Reinberg D."/>
            <person name="Wang J."/>
            <person name="Liebig J."/>
        </authorList>
    </citation>
    <scope>NUCLEOTIDE SEQUENCE [LARGE SCALE GENOMIC DNA]</scope>
    <source>
        <strain evidence="1 2">R22 G/1</strain>
    </source>
</reference>
<feature type="non-terminal residue" evidence="1">
    <location>
        <position position="54"/>
    </location>
</feature>
<dbReference type="EMBL" id="GL450059">
    <property type="protein sequence ID" value="EFN81568.1"/>
    <property type="molecule type" value="Genomic_DNA"/>
</dbReference>
<organism evidence="2">
    <name type="scientific">Harpegnathos saltator</name>
    <name type="common">Jerdon's jumping ant</name>
    <dbReference type="NCBI Taxonomy" id="610380"/>
    <lineage>
        <taxon>Eukaryota</taxon>
        <taxon>Metazoa</taxon>
        <taxon>Ecdysozoa</taxon>
        <taxon>Arthropoda</taxon>
        <taxon>Hexapoda</taxon>
        <taxon>Insecta</taxon>
        <taxon>Pterygota</taxon>
        <taxon>Neoptera</taxon>
        <taxon>Endopterygota</taxon>
        <taxon>Hymenoptera</taxon>
        <taxon>Apocrita</taxon>
        <taxon>Aculeata</taxon>
        <taxon>Formicoidea</taxon>
        <taxon>Formicidae</taxon>
        <taxon>Ponerinae</taxon>
        <taxon>Ponerini</taxon>
        <taxon>Harpegnathos</taxon>
    </lineage>
</organism>
<keyword evidence="2" id="KW-1185">Reference proteome</keyword>
<name>E2BRW4_HARSA</name>
<proteinExistence type="predicted"/>
<evidence type="ECO:0000313" key="1">
    <source>
        <dbReference type="EMBL" id="EFN81568.1"/>
    </source>
</evidence>
<dbReference type="AlphaFoldDB" id="E2BRW4"/>
<dbReference type="InterPro" id="IPR036397">
    <property type="entry name" value="RNaseH_sf"/>
</dbReference>
<dbReference type="GO" id="GO:0003676">
    <property type="term" value="F:nucleic acid binding"/>
    <property type="evidence" value="ECO:0007669"/>
    <property type="project" value="InterPro"/>
</dbReference>
<dbReference type="Proteomes" id="UP000008237">
    <property type="component" value="Unassembled WGS sequence"/>
</dbReference>
<accession>E2BRW4</accession>
<evidence type="ECO:0008006" key="3">
    <source>
        <dbReference type="Google" id="ProtNLM"/>
    </source>
</evidence>
<feature type="non-terminal residue" evidence="1">
    <location>
        <position position="1"/>
    </location>
</feature>